<gene>
    <name evidence="1" type="ORF">NPIL_421171</name>
</gene>
<reference evidence="1" key="1">
    <citation type="submission" date="2020-08" db="EMBL/GenBank/DDBJ databases">
        <title>Multicomponent nature underlies the extraordinary mechanical properties of spider dragline silk.</title>
        <authorList>
            <person name="Kono N."/>
            <person name="Nakamura H."/>
            <person name="Mori M."/>
            <person name="Yoshida Y."/>
            <person name="Ohtoshi R."/>
            <person name="Malay A.D."/>
            <person name="Moran D.A.P."/>
            <person name="Tomita M."/>
            <person name="Numata K."/>
            <person name="Arakawa K."/>
        </authorList>
    </citation>
    <scope>NUCLEOTIDE SEQUENCE</scope>
</reference>
<proteinExistence type="predicted"/>
<accession>A0A8X6IGE2</accession>
<dbReference type="Proteomes" id="UP000887013">
    <property type="component" value="Unassembled WGS sequence"/>
</dbReference>
<evidence type="ECO:0000313" key="2">
    <source>
        <dbReference type="Proteomes" id="UP000887013"/>
    </source>
</evidence>
<name>A0A8X6IGE2_NEPPI</name>
<protein>
    <submittedName>
        <fullName evidence="1">Uncharacterized protein</fullName>
    </submittedName>
</protein>
<dbReference type="EMBL" id="BMAW01090277">
    <property type="protein sequence ID" value="GFS43947.1"/>
    <property type="molecule type" value="Genomic_DNA"/>
</dbReference>
<comment type="caution">
    <text evidence="1">The sequence shown here is derived from an EMBL/GenBank/DDBJ whole genome shotgun (WGS) entry which is preliminary data.</text>
</comment>
<keyword evidence="2" id="KW-1185">Reference proteome</keyword>
<organism evidence="1 2">
    <name type="scientific">Nephila pilipes</name>
    <name type="common">Giant wood spider</name>
    <name type="synonym">Nephila maculata</name>
    <dbReference type="NCBI Taxonomy" id="299642"/>
    <lineage>
        <taxon>Eukaryota</taxon>
        <taxon>Metazoa</taxon>
        <taxon>Ecdysozoa</taxon>
        <taxon>Arthropoda</taxon>
        <taxon>Chelicerata</taxon>
        <taxon>Arachnida</taxon>
        <taxon>Araneae</taxon>
        <taxon>Araneomorphae</taxon>
        <taxon>Entelegynae</taxon>
        <taxon>Araneoidea</taxon>
        <taxon>Nephilidae</taxon>
        <taxon>Nephila</taxon>
    </lineage>
</organism>
<evidence type="ECO:0000313" key="1">
    <source>
        <dbReference type="EMBL" id="GFS43947.1"/>
    </source>
</evidence>
<dbReference type="AlphaFoldDB" id="A0A8X6IGE2"/>
<sequence length="76" mass="8990">MFIRPIFNYGSCMLFFGLHIQKRTVPNFAKLGDQVIFKNMTKIQLIVLNNKYCKKRNVFSKRSLKVYKIFNVANLV</sequence>